<dbReference type="RefSeq" id="WP_208672110.1">
    <property type="nucleotide sequence ID" value="NZ_CP024767.1"/>
</dbReference>
<name>A0A4P6G502_9PSED</name>
<feature type="domain" description="Lipoyl-binding" evidence="1">
    <location>
        <begin position="59"/>
        <end position="131"/>
    </location>
</feature>
<evidence type="ECO:0000313" key="2">
    <source>
        <dbReference type="EMBL" id="QAY85236.1"/>
    </source>
</evidence>
<organism evidence="2 3">
    <name type="scientific">Pseudomonas arsenicoxydans</name>
    <dbReference type="NCBI Taxonomy" id="702115"/>
    <lineage>
        <taxon>Bacteria</taxon>
        <taxon>Pseudomonadati</taxon>
        <taxon>Pseudomonadota</taxon>
        <taxon>Gammaproteobacteria</taxon>
        <taxon>Pseudomonadales</taxon>
        <taxon>Pseudomonadaceae</taxon>
        <taxon>Pseudomonas</taxon>
    </lineage>
</organism>
<dbReference type="Pfam" id="PF00364">
    <property type="entry name" value="Biotin_lipoyl"/>
    <property type="match status" value="1"/>
</dbReference>
<sequence>MTNQEIRQLAVWLKETHLAGAEIRRPGLHLVLKRNVDAVAAHVQITEPEPLQASDEQLLKTPGLGRVLLTHPHQSEVLVSVGSRVEQGQLVALLQVGDLLLPVRSHKTGRLAAVLTVCGTTVGFGEAIMRLDAA</sequence>
<reference evidence="2 3" key="1">
    <citation type="submission" date="2017-11" db="EMBL/GenBank/DDBJ databases">
        <title>Genome sequence of Pseudomonas arsenicoxydans ACM1.</title>
        <authorList>
            <person name="Nascimento F.X."/>
        </authorList>
    </citation>
    <scope>NUCLEOTIDE SEQUENCE [LARGE SCALE GENOMIC DNA]</scope>
    <source>
        <strain evidence="2 3">ACM1</strain>
    </source>
</reference>
<dbReference type="SUPFAM" id="SSF51230">
    <property type="entry name" value="Single hybrid motif"/>
    <property type="match status" value="1"/>
</dbReference>
<dbReference type="EMBL" id="CP024767">
    <property type="protein sequence ID" value="QAY85236.1"/>
    <property type="molecule type" value="Genomic_DNA"/>
</dbReference>
<evidence type="ECO:0000259" key="1">
    <source>
        <dbReference type="Pfam" id="PF00364"/>
    </source>
</evidence>
<dbReference type="AlphaFoldDB" id="A0A4P6G502"/>
<protein>
    <recommendedName>
        <fullName evidence="1">Lipoyl-binding domain-containing protein</fullName>
    </recommendedName>
</protein>
<gene>
    <name evidence="2" type="ORF">CUN61_15070</name>
</gene>
<dbReference type="InterPro" id="IPR000089">
    <property type="entry name" value="Biotin_lipoyl"/>
</dbReference>
<dbReference type="Gene3D" id="2.40.50.100">
    <property type="match status" value="1"/>
</dbReference>
<keyword evidence="3" id="KW-1185">Reference proteome</keyword>
<accession>A0A4P6G502</accession>
<evidence type="ECO:0000313" key="3">
    <source>
        <dbReference type="Proteomes" id="UP000291121"/>
    </source>
</evidence>
<dbReference type="InterPro" id="IPR011053">
    <property type="entry name" value="Single_hybrid_motif"/>
</dbReference>
<dbReference type="Proteomes" id="UP000291121">
    <property type="component" value="Chromosome"/>
</dbReference>
<proteinExistence type="predicted"/>